<evidence type="ECO:0000313" key="10">
    <source>
        <dbReference type="EMBL" id="MBB5494647.1"/>
    </source>
</evidence>
<organism evidence="10 11">
    <name type="scientific">Nocardiopsis metallicus</name>
    <dbReference type="NCBI Taxonomy" id="179819"/>
    <lineage>
        <taxon>Bacteria</taxon>
        <taxon>Bacillati</taxon>
        <taxon>Actinomycetota</taxon>
        <taxon>Actinomycetes</taxon>
        <taxon>Streptosporangiales</taxon>
        <taxon>Nocardiopsidaceae</taxon>
        <taxon>Nocardiopsis</taxon>
    </lineage>
</organism>
<evidence type="ECO:0000256" key="7">
    <source>
        <dbReference type="SAM" id="MobiDB-lite"/>
    </source>
</evidence>
<dbReference type="NCBIfam" id="NF033543">
    <property type="entry name" value="transpos_IS256"/>
    <property type="match status" value="1"/>
</dbReference>
<dbReference type="AlphaFoldDB" id="A0A840WSV9"/>
<dbReference type="Proteomes" id="UP000579647">
    <property type="component" value="Unassembled WGS sequence"/>
</dbReference>
<comment type="caution">
    <text evidence="10">The sequence shown here is derived from an EMBL/GenBank/DDBJ whole genome shotgun (WGS) entry which is preliminary data.</text>
</comment>
<evidence type="ECO:0000313" key="8">
    <source>
        <dbReference type="EMBL" id="MBB5492112.1"/>
    </source>
</evidence>
<keyword evidence="3 6" id="KW-0815">Transposition</keyword>
<feature type="region of interest" description="Disordered" evidence="7">
    <location>
        <begin position="396"/>
        <end position="417"/>
    </location>
</feature>
<dbReference type="RefSeq" id="WP_246420327.1">
    <property type="nucleotide sequence ID" value="NZ_JACHDO010000001.1"/>
</dbReference>
<keyword evidence="5 6" id="KW-0233">DNA recombination</keyword>
<dbReference type="GO" id="GO:0004803">
    <property type="term" value="F:transposase activity"/>
    <property type="evidence" value="ECO:0007669"/>
    <property type="project" value="UniProtKB-UniRule"/>
</dbReference>
<evidence type="ECO:0000256" key="3">
    <source>
        <dbReference type="ARBA" id="ARBA00022578"/>
    </source>
</evidence>
<dbReference type="GO" id="GO:0006313">
    <property type="term" value="P:DNA transposition"/>
    <property type="evidence" value="ECO:0007669"/>
    <property type="project" value="UniProtKB-UniRule"/>
</dbReference>
<feature type="region of interest" description="Disordered" evidence="7">
    <location>
        <begin position="43"/>
        <end position="69"/>
    </location>
</feature>
<evidence type="ECO:0000313" key="11">
    <source>
        <dbReference type="Proteomes" id="UP000579647"/>
    </source>
</evidence>
<dbReference type="EMBL" id="JACHDO010000001">
    <property type="protein sequence ID" value="MBB5494647.1"/>
    <property type="molecule type" value="Genomic_DNA"/>
</dbReference>
<dbReference type="EMBL" id="JACHDO010000001">
    <property type="protein sequence ID" value="MBB5492190.1"/>
    <property type="molecule type" value="Genomic_DNA"/>
</dbReference>
<keyword evidence="4 6" id="KW-0238">DNA-binding</keyword>
<proteinExistence type="inferred from homology"/>
<sequence length="417" mass="45771">MALSQHDLQQLLESLQAAENVDMVRLVLERMLQELIEAEATATIGAHPHQRTPERTNRRNGHRDRPLATTAGDVELKIPKLRSGSFFPSLLERRRRIDRALFAVIVQAYVHGVSTRSVDDLVKALGADSGISKSEVSRICAELDEEVEAFAQRPLDHTAFPYVFLDATYCKARIQHRIASQAVVIATGVTAQGRREVLGFAVGDSETRAFWTEFLRGLRSRGLGGVQLVVSDSHAGLVAAVEAVFLGAAWQRCRVHFVRDVLAKVPRGSGEMVAATIRTIFAQTNAEAVRTHLGTVATMLGRQFPQVEQMLTGAAVDITAFADFPSGHWKKIWSTNPLERLNREVKRRADVVQVFPNPKALGRLAGAVLAELHDEWQVSDRRYLSEASMVELLGQDARGSGRQQGPNEIGPGSLPGG</sequence>
<gene>
    <name evidence="8" type="ORF">HNR07_003249</name>
    <name evidence="9" type="ORF">HNR07_003327</name>
    <name evidence="10" type="ORF">HNR07_005784</name>
</gene>
<dbReference type="Pfam" id="PF00872">
    <property type="entry name" value="Transposase_mut"/>
    <property type="match status" value="1"/>
</dbReference>
<evidence type="ECO:0000256" key="5">
    <source>
        <dbReference type="ARBA" id="ARBA00023172"/>
    </source>
</evidence>
<evidence type="ECO:0000313" key="9">
    <source>
        <dbReference type="EMBL" id="MBB5492190.1"/>
    </source>
</evidence>
<keyword evidence="6" id="KW-0814">Transposable element</keyword>
<protein>
    <recommendedName>
        <fullName evidence="6">Mutator family transposase</fullName>
    </recommendedName>
</protein>
<comment type="function">
    <text evidence="1 6">Required for the transposition of the insertion element.</text>
</comment>
<dbReference type="EMBL" id="JACHDO010000001">
    <property type="protein sequence ID" value="MBB5492112.1"/>
    <property type="molecule type" value="Genomic_DNA"/>
</dbReference>
<name>A0A840WSV9_9ACTN</name>
<dbReference type="PANTHER" id="PTHR33217">
    <property type="entry name" value="TRANSPOSASE FOR INSERTION SEQUENCE ELEMENT IS1081"/>
    <property type="match status" value="1"/>
</dbReference>
<dbReference type="GO" id="GO:0003677">
    <property type="term" value="F:DNA binding"/>
    <property type="evidence" value="ECO:0007669"/>
    <property type="project" value="UniProtKB-UniRule"/>
</dbReference>
<dbReference type="PANTHER" id="PTHR33217:SF7">
    <property type="entry name" value="TRANSPOSASE FOR INSERTION SEQUENCE ELEMENT IS1081"/>
    <property type="match status" value="1"/>
</dbReference>
<evidence type="ECO:0000256" key="2">
    <source>
        <dbReference type="ARBA" id="ARBA00010961"/>
    </source>
</evidence>
<comment type="similarity">
    <text evidence="2 6">Belongs to the transposase mutator family.</text>
</comment>
<accession>A0A840WSV9</accession>
<evidence type="ECO:0000256" key="1">
    <source>
        <dbReference type="ARBA" id="ARBA00002190"/>
    </source>
</evidence>
<reference evidence="10 11" key="1">
    <citation type="submission" date="2020-08" db="EMBL/GenBank/DDBJ databases">
        <title>Sequencing the genomes of 1000 actinobacteria strains.</title>
        <authorList>
            <person name="Klenk H.-P."/>
        </authorList>
    </citation>
    <scope>NUCLEOTIDE SEQUENCE [LARGE SCALE GENOMIC DNA]</scope>
    <source>
        <strain evidence="10 11">DSM 44598</strain>
    </source>
</reference>
<dbReference type="InterPro" id="IPR001207">
    <property type="entry name" value="Transposase_mutator"/>
</dbReference>
<keyword evidence="11" id="KW-1185">Reference proteome</keyword>
<evidence type="ECO:0000256" key="4">
    <source>
        <dbReference type="ARBA" id="ARBA00023125"/>
    </source>
</evidence>
<evidence type="ECO:0000256" key="6">
    <source>
        <dbReference type="RuleBase" id="RU365089"/>
    </source>
</evidence>